<evidence type="ECO:0000313" key="2">
    <source>
        <dbReference type="EMBL" id="SQH73934.1"/>
    </source>
</evidence>
<dbReference type="RefSeq" id="WP_023939637.1">
    <property type="nucleotide sequence ID" value="NZ_LS483447.1"/>
</dbReference>
<sequence length="328" mass="34934">MSNTEIVSRTSQYVVGVDIGGTTTTIGLVDQDGHILQTEQLATNSYQHAETYIQDLSNVIHRVIDANVDRTAIRGIGIGAPNANYFTGKIHKASNLPWLNGIPLSVATRKLTDIPVVLNNDANAATIGEMIYGAAREMKDFILITLGTGVGSGIVSNGELVYGKEALAGELGHVIVRPGGRPCACGRRGCLEAYVSASAVAMSAREYLQSSRYKEKSLLSLQQTSQLTAKDVYEAAMKGDELGNRVFEEAGTILGEALANFVAYSNPEAIILFGGLTKAGELLFAPTRKAMQDNLLHIYEDGVQLLCSSLPENEAAILGAAAMGWQAQ</sequence>
<comment type="similarity">
    <text evidence="1">Belongs to the ROK (NagC/XylR) family.</text>
</comment>
<dbReference type="KEGG" id="pcre:NCTC12858_01813"/>
<organism evidence="2 3">
    <name type="scientific">Porphyromonas crevioricanis</name>
    <dbReference type="NCBI Taxonomy" id="393921"/>
    <lineage>
        <taxon>Bacteria</taxon>
        <taxon>Pseudomonadati</taxon>
        <taxon>Bacteroidota</taxon>
        <taxon>Bacteroidia</taxon>
        <taxon>Bacteroidales</taxon>
        <taxon>Porphyromonadaceae</taxon>
        <taxon>Porphyromonas</taxon>
    </lineage>
</organism>
<dbReference type="PROSITE" id="PS01125">
    <property type="entry name" value="ROK"/>
    <property type="match status" value="1"/>
</dbReference>
<accession>A0A2X4PIY9</accession>
<keyword evidence="3" id="KW-1185">Reference proteome</keyword>
<dbReference type="Gene3D" id="3.30.420.40">
    <property type="match status" value="2"/>
</dbReference>
<dbReference type="SUPFAM" id="SSF53067">
    <property type="entry name" value="Actin-like ATPase domain"/>
    <property type="match status" value="1"/>
</dbReference>
<dbReference type="InterPro" id="IPR043129">
    <property type="entry name" value="ATPase_NBD"/>
</dbReference>
<dbReference type="PANTHER" id="PTHR18964">
    <property type="entry name" value="ROK (REPRESSOR, ORF, KINASE) FAMILY"/>
    <property type="match status" value="1"/>
</dbReference>
<dbReference type="GO" id="GO:0004340">
    <property type="term" value="F:glucokinase activity"/>
    <property type="evidence" value="ECO:0007669"/>
    <property type="project" value="UniProtKB-EC"/>
</dbReference>
<dbReference type="Pfam" id="PF00480">
    <property type="entry name" value="ROK"/>
    <property type="match status" value="1"/>
</dbReference>
<keyword evidence="2" id="KW-0808">Transferase</keyword>
<dbReference type="PANTHER" id="PTHR18964:SF149">
    <property type="entry name" value="BIFUNCTIONAL UDP-N-ACETYLGLUCOSAMINE 2-EPIMERASE_N-ACETYLMANNOSAMINE KINASE"/>
    <property type="match status" value="1"/>
</dbReference>
<dbReference type="Proteomes" id="UP000249300">
    <property type="component" value="Chromosome 1"/>
</dbReference>
<dbReference type="EC" id="2.7.1.2" evidence="2"/>
<dbReference type="InterPro" id="IPR049874">
    <property type="entry name" value="ROK_cs"/>
</dbReference>
<proteinExistence type="inferred from homology"/>
<evidence type="ECO:0000256" key="1">
    <source>
        <dbReference type="ARBA" id="ARBA00006479"/>
    </source>
</evidence>
<dbReference type="AlphaFoldDB" id="A0A2X4PIY9"/>
<protein>
    <submittedName>
        <fullName evidence="2">Glucokinase</fullName>
        <ecNumber evidence="2">2.7.1.2</ecNumber>
    </submittedName>
</protein>
<gene>
    <name evidence="2" type="primary">glcK</name>
    <name evidence="2" type="ORF">NCTC12858_01813</name>
</gene>
<evidence type="ECO:0000313" key="3">
    <source>
        <dbReference type="Proteomes" id="UP000249300"/>
    </source>
</evidence>
<name>A0A2X4PIY9_9PORP</name>
<reference evidence="2 3" key="1">
    <citation type="submission" date="2018-06" db="EMBL/GenBank/DDBJ databases">
        <authorList>
            <consortium name="Pathogen Informatics"/>
            <person name="Doyle S."/>
        </authorList>
    </citation>
    <scope>NUCLEOTIDE SEQUENCE [LARGE SCALE GENOMIC DNA]</scope>
    <source>
        <strain evidence="2 3">NCTC12858</strain>
    </source>
</reference>
<dbReference type="InterPro" id="IPR000600">
    <property type="entry name" value="ROK"/>
</dbReference>
<keyword evidence="2" id="KW-0418">Kinase</keyword>
<dbReference type="EMBL" id="LS483447">
    <property type="protein sequence ID" value="SQH73934.1"/>
    <property type="molecule type" value="Genomic_DNA"/>
</dbReference>